<reference evidence="3" key="2">
    <citation type="submission" date="2015-01" db="EMBL/GenBank/DDBJ databases">
        <title>Evolutionary Origins and Diversification of the Mycorrhizal Mutualists.</title>
        <authorList>
            <consortium name="DOE Joint Genome Institute"/>
            <consortium name="Mycorrhizal Genomics Consortium"/>
            <person name="Kohler A."/>
            <person name="Kuo A."/>
            <person name="Nagy L.G."/>
            <person name="Floudas D."/>
            <person name="Copeland A."/>
            <person name="Barry K.W."/>
            <person name="Cichocki N."/>
            <person name="Veneault-Fourrey C."/>
            <person name="LaButti K."/>
            <person name="Lindquist E.A."/>
            <person name="Lipzen A."/>
            <person name="Lundell T."/>
            <person name="Morin E."/>
            <person name="Murat C."/>
            <person name="Riley R."/>
            <person name="Ohm R."/>
            <person name="Sun H."/>
            <person name="Tunlid A."/>
            <person name="Henrissat B."/>
            <person name="Grigoriev I.V."/>
            <person name="Hibbett D.S."/>
            <person name="Martin F."/>
        </authorList>
    </citation>
    <scope>NUCLEOTIDE SEQUENCE [LARGE SCALE GENOMIC DNA]</scope>
    <source>
        <strain evidence="3">F 1598</strain>
    </source>
</reference>
<dbReference type="HOGENOM" id="CLU_2484136_0_0_1"/>
<dbReference type="AlphaFoldDB" id="A0A0C3EVN8"/>
<sequence length="87" mass="9507">MHYPLSPFHTVHPNPSHNGAVSGLGPNSSPPPPPHPHHHTTLTHYPPSPLACPNPISHLAFVNAMLRHRHHLISTTPPPSATLHPYF</sequence>
<evidence type="ECO:0000313" key="3">
    <source>
        <dbReference type="Proteomes" id="UP000054166"/>
    </source>
</evidence>
<accession>A0A0C3EVN8</accession>
<dbReference type="EMBL" id="KN833166">
    <property type="protein sequence ID" value="KIM72069.1"/>
    <property type="molecule type" value="Genomic_DNA"/>
</dbReference>
<dbReference type="InParanoid" id="A0A0C3EVN8"/>
<evidence type="ECO:0000313" key="2">
    <source>
        <dbReference type="EMBL" id="KIM72069.1"/>
    </source>
</evidence>
<reference evidence="2 3" key="1">
    <citation type="submission" date="2014-04" db="EMBL/GenBank/DDBJ databases">
        <authorList>
            <consortium name="DOE Joint Genome Institute"/>
            <person name="Kuo A."/>
            <person name="Tarkka M."/>
            <person name="Buscot F."/>
            <person name="Kohler A."/>
            <person name="Nagy L.G."/>
            <person name="Floudas D."/>
            <person name="Copeland A."/>
            <person name="Barry K.W."/>
            <person name="Cichocki N."/>
            <person name="Veneault-Fourrey C."/>
            <person name="LaButti K."/>
            <person name="Lindquist E.A."/>
            <person name="Lipzen A."/>
            <person name="Lundell T."/>
            <person name="Morin E."/>
            <person name="Murat C."/>
            <person name="Sun H."/>
            <person name="Tunlid A."/>
            <person name="Henrissat B."/>
            <person name="Grigoriev I.V."/>
            <person name="Hibbett D.S."/>
            <person name="Martin F."/>
            <person name="Nordberg H.P."/>
            <person name="Cantor M.N."/>
            <person name="Hua S.X."/>
        </authorList>
    </citation>
    <scope>NUCLEOTIDE SEQUENCE [LARGE SCALE GENOMIC DNA]</scope>
    <source>
        <strain evidence="2 3">F 1598</strain>
    </source>
</reference>
<protein>
    <submittedName>
        <fullName evidence="2">Uncharacterized protein</fullName>
    </submittedName>
</protein>
<gene>
    <name evidence="2" type="ORF">PILCRDRAFT_16463</name>
</gene>
<organism evidence="2 3">
    <name type="scientific">Piloderma croceum (strain F 1598)</name>
    <dbReference type="NCBI Taxonomy" id="765440"/>
    <lineage>
        <taxon>Eukaryota</taxon>
        <taxon>Fungi</taxon>
        <taxon>Dikarya</taxon>
        <taxon>Basidiomycota</taxon>
        <taxon>Agaricomycotina</taxon>
        <taxon>Agaricomycetes</taxon>
        <taxon>Agaricomycetidae</taxon>
        <taxon>Atheliales</taxon>
        <taxon>Atheliaceae</taxon>
        <taxon>Piloderma</taxon>
    </lineage>
</organism>
<proteinExistence type="predicted"/>
<keyword evidence="3" id="KW-1185">Reference proteome</keyword>
<name>A0A0C3EVN8_PILCF</name>
<evidence type="ECO:0000256" key="1">
    <source>
        <dbReference type="SAM" id="MobiDB-lite"/>
    </source>
</evidence>
<feature type="region of interest" description="Disordered" evidence="1">
    <location>
        <begin position="1"/>
        <end position="48"/>
    </location>
</feature>
<dbReference type="Proteomes" id="UP000054166">
    <property type="component" value="Unassembled WGS sequence"/>
</dbReference>